<dbReference type="RefSeq" id="XP_007827610.1">
    <property type="nucleotide sequence ID" value="XM_007829419.1"/>
</dbReference>
<feature type="compositionally biased region" description="Polar residues" evidence="1">
    <location>
        <begin position="635"/>
        <end position="644"/>
    </location>
</feature>
<feature type="compositionally biased region" description="Basic and acidic residues" evidence="1">
    <location>
        <begin position="645"/>
        <end position="657"/>
    </location>
</feature>
<organism evidence="2 3">
    <name type="scientific">Pestalotiopsis fici (strain W106-1 / CGMCC3.15140)</name>
    <dbReference type="NCBI Taxonomy" id="1229662"/>
    <lineage>
        <taxon>Eukaryota</taxon>
        <taxon>Fungi</taxon>
        <taxon>Dikarya</taxon>
        <taxon>Ascomycota</taxon>
        <taxon>Pezizomycotina</taxon>
        <taxon>Sordariomycetes</taxon>
        <taxon>Xylariomycetidae</taxon>
        <taxon>Amphisphaeriales</taxon>
        <taxon>Sporocadaceae</taxon>
        <taxon>Pestalotiopsis</taxon>
    </lineage>
</organism>
<name>W3XM10_PESFW</name>
<dbReference type="OrthoDB" id="5144858at2759"/>
<feature type="compositionally biased region" description="Polar residues" evidence="1">
    <location>
        <begin position="671"/>
        <end position="683"/>
    </location>
</feature>
<dbReference type="Proteomes" id="UP000030651">
    <property type="component" value="Unassembled WGS sequence"/>
</dbReference>
<accession>W3XM10</accession>
<dbReference type="STRING" id="1229662.W3XM10"/>
<protein>
    <submittedName>
        <fullName evidence="2">Uncharacterized protein</fullName>
    </submittedName>
</protein>
<feature type="region of interest" description="Disordered" evidence="1">
    <location>
        <begin position="634"/>
        <end position="725"/>
    </location>
</feature>
<feature type="region of interest" description="Disordered" evidence="1">
    <location>
        <begin position="33"/>
        <end position="52"/>
    </location>
</feature>
<evidence type="ECO:0000313" key="3">
    <source>
        <dbReference type="Proteomes" id="UP000030651"/>
    </source>
</evidence>
<feature type="compositionally biased region" description="Basic and acidic residues" evidence="1">
    <location>
        <begin position="1158"/>
        <end position="1167"/>
    </location>
</feature>
<feature type="compositionally biased region" description="Polar residues" evidence="1">
    <location>
        <begin position="838"/>
        <end position="856"/>
    </location>
</feature>
<gene>
    <name evidence="2" type="ORF">PFICI_00838</name>
</gene>
<keyword evidence="3" id="KW-1185">Reference proteome</keyword>
<evidence type="ECO:0000313" key="2">
    <source>
        <dbReference type="EMBL" id="ETS87010.1"/>
    </source>
</evidence>
<feature type="compositionally biased region" description="Polar residues" evidence="1">
    <location>
        <begin position="977"/>
        <end position="998"/>
    </location>
</feature>
<proteinExistence type="predicted"/>
<feature type="compositionally biased region" description="Polar residues" evidence="1">
    <location>
        <begin position="1011"/>
        <end position="1027"/>
    </location>
</feature>
<feature type="region of interest" description="Disordered" evidence="1">
    <location>
        <begin position="1145"/>
        <end position="1172"/>
    </location>
</feature>
<feature type="region of interest" description="Disordered" evidence="1">
    <location>
        <begin position="799"/>
        <end position="821"/>
    </location>
</feature>
<feature type="compositionally biased region" description="Polar residues" evidence="1">
    <location>
        <begin position="41"/>
        <end position="50"/>
    </location>
</feature>
<dbReference type="KEGG" id="pfy:PFICI_00838"/>
<dbReference type="HOGENOM" id="CLU_272033_0_0_1"/>
<feature type="region of interest" description="Disordered" evidence="1">
    <location>
        <begin position="556"/>
        <end position="590"/>
    </location>
</feature>
<dbReference type="eggNOG" id="ENOG502QQV3">
    <property type="taxonomic scope" value="Eukaryota"/>
</dbReference>
<dbReference type="EMBL" id="KI912109">
    <property type="protein sequence ID" value="ETS87010.1"/>
    <property type="molecule type" value="Genomic_DNA"/>
</dbReference>
<reference evidence="3" key="1">
    <citation type="journal article" date="2015" name="BMC Genomics">
        <title>Genomic and transcriptomic analysis of the endophytic fungus Pestalotiopsis fici reveals its lifestyle and high potential for synthesis of natural products.</title>
        <authorList>
            <person name="Wang X."/>
            <person name="Zhang X."/>
            <person name="Liu L."/>
            <person name="Xiang M."/>
            <person name="Wang W."/>
            <person name="Sun X."/>
            <person name="Che Y."/>
            <person name="Guo L."/>
            <person name="Liu G."/>
            <person name="Guo L."/>
            <person name="Wang C."/>
            <person name="Yin W.B."/>
            <person name="Stadler M."/>
            <person name="Zhang X."/>
            <person name="Liu X."/>
        </authorList>
    </citation>
    <scope>NUCLEOTIDE SEQUENCE [LARGE SCALE GENOMIC DNA]</scope>
    <source>
        <strain evidence="3">W106-1 / CGMCC3.15140</strain>
    </source>
</reference>
<dbReference type="GeneID" id="19265851"/>
<feature type="region of interest" description="Disordered" evidence="1">
    <location>
        <begin position="838"/>
        <end position="1039"/>
    </location>
</feature>
<dbReference type="InParanoid" id="W3XM10"/>
<dbReference type="AlphaFoldDB" id="W3XM10"/>
<evidence type="ECO:0000256" key="1">
    <source>
        <dbReference type="SAM" id="MobiDB-lite"/>
    </source>
</evidence>
<sequence>MAWKTTPKSGKTTIFPGKFKTFVRDVAGLKRTASGHHLSPRPSTAESTATDSERAWSIASDFDCPEEQPEHKAGISVQLSLDFDEPLEFSCKRCYNSSPDFKPSERLLRGLLRRIDHGAFELITRKDPVATATTKGDGKEKPKRFEMTFEISQKGSVWATRKYSSYQKDVMTANSVKEVVLSSHRLIGLFLRRHDPEFVWRDGPFRDEIPEGPETAPYRVGGVQPMNCIPRSRFLEKTQTFEALPGFKLELSITSRCQRRRPPEWSQTLEVESEQTSPLNLAIAEALFANASYAVEGTLGHRRRSVEERHRQSCGFIAAHCPHYEEDATKLSLRIINNLGPQFDHLEKVMASKLVLITDVNTKNVTELMSNLEKALQASRDIADRTISATNDFEFRIVELSGRGWNIDEPLVFTLGPADSYSRRSIQAILDRVQAGVADVLRGNAATVRMTAAKRGHYILDKTLIAPRDVTTDTGGWSIPSKNKTKVVDKLRRRVLQDIDMICKDTCSLDNLDESEPAAIKDLPSKVDVFGQAEFEAIKIPLPGTPCPDPMTRARSPADGYATPPGSAGSLLPQSPGTALANISPERPKPRSFAYYRDGVRAFPLISPTSSYGFIDKRAPAYSVREDKPVDALGLNQSTEGQHGTQEHDINGNKDIKVAAPPNGAAISGTDRPQSGQDLQTQVLVRDFAESDTRRMSSTGMSDQARHSEADDLSIAPSTPSLVSGGLHSAASSLSMFTPQFHAAGSGSELDMMLSPGTPDSNRDLHTLNETVEAGSHAKLSNPIISLELISPLRRSSLTKHKHMPSPLQQQNHLSDESVSEVRDTLEGNAHIIDMETSTSNDGQAHQMPDNQQQESEVSKQDNKTALSAEGTDASPVTPQLPEKLASFAATTSSQKNRSEKASSQLPPPPVRHEDYSDNVIEDNERNQSSETPQQATADVEITLNDDTQTPTKTAYAEVRTPSEGFAQTRQDFDFSSPWSTASPYSETSQPAFYNNLDNAVESEPEDSRSRTNNKSVIPRSLATSLVRSPPPSRTRRRSFGSAGFLGIRVGEPRLIEVGLRRALMIPMIKGIRGSPMTATSLWSNMHQHGTRGQSASSGMEMGFAIRPATAHGKGAVLFEPDPDQTNVKRSASSGMLQDLLLVEAKDNDAKQEEEDSGTSHEGDRRRSASPVFFMPAVTFASRLIGGTK</sequence>